<evidence type="ECO:0000256" key="1">
    <source>
        <dbReference type="SAM" id="Phobius"/>
    </source>
</evidence>
<feature type="transmembrane region" description="Helical" evidence="1">
    <location>
        <begin position="12"/>
        <end position="31"/>
    </location>
</feature>
<gene>
    <name evidence="2" type="ORF">I7X13_13565</name>
</gene>
<evidence type="ECO:0000313" key="2">
    <source>
        <dbReference type="EMBL" id="MBH8559087.1"/>
    </source>
</evidence>
<accession>A0ABS0Q8S3</accession>
<name>A0ABS0Q8S3_9BACT</name>
<dbReference type="RefSeq" id="WP_198075909.1">
    <property type="nucleotide sequence ID" value="NZ_JAEDAE010000005.1"/>
</dbReference>
<protein>
    <submittedName>
        <fullName evidence="2">Uncharacterized protein</fullName>
    </submittedName>
</protein>
<reference evidence="2 3" key="1">
    <citation type="submission" date="2020-12" db="EMBL/GenBank/DDBJ databases">
        <title>Hymenobacter sp.</title>
        <authorList>
            <person name="Kim M.K."/>
        </authorList>
    </citation>
    <scope>NUCLEOTIDE SEQUENCE [LARGE SCALE GENOMIC DNA]</scope>
    <source>
        <strain evidence="2 3">BT442</strain>
    </source>
</reference>
<organism evidence="2 3">
    <name type="scientific">Hymenobacter negativus</name>
    <dbReference type="NCBI Taxonomy" id="2795026"/>
    <lineage>
        <taxon>Bacteria</taxon>
        <taxon>Pseudomonadati</taxon>
        <taxon>Bacteroidota</taxon>
        <taxon>Cytophagia</taxon>
        <taxon>Cytophagales</taxon>
        <taxon>Hymenobacteraceae</taxon>
        <taxon>Hymenobacter</taxon>
    </lineage>
</organism>
<keyword evidence="1" id="KW-0472">Membrane</keyword>
<proteinExistence type="predicted"/>
<dbReference type="Proteomes" id="UP000625631">
    <property type="component" value="Unassembled WGS sequence"/>
</dbReference>
<keyword evidence="3" id="KW-1185">Reference proteome</keyword>
<keyword evidence="1" id="KW-0812">Transmembrane</keyword>
<feature type="transmembrane region" description="Helical" evidence="1">
    <location>
        <begin position="84"/>
        <end position="102"/>
    </location>
</feature>
<comment type="caution">
    <text evidence="2">The sequence shown here is derived from an EMBL/GenBank/DDBJ whole genome shotgun (WGS) entry which is preliminary data.</text>
</comment>
<keyword evidence="1" id="KW-1133">Transmembrane helix</keyword>
<feature type="transmembrane region" description="Helical" evidence="1">
    <location>
        <begin position="51"/>
        <end position="77"/>
    </location>
</feature>
<evidence type="ECO:0000313" key="3">
    <source>
        <dbReference type="Proteomes" id="UP000625631"/>
    </source>
</evidence>
<dbReference type="EMBL" id="JAEDAE010000005">
    <property type="protein sequence ID" value="MBH8559087.1"/>
    <property type="molecule type" value="Genomic_DNA"/>
</dbReference>
<sequence length="161" mass="17757">MNRNHVEEIIRRLAVVISIAIFAMSLSHYAYCTLADKNGECTRAMSLLLVGGLGIFMGELASILWVANLTLLATWVLVFISPRFTPISSMATLLLMLLFLVFDKVLVNEAGGKSTIVSHGTGYWLWVLSAAVMVAGIFFARLFSRPKPVAQTPFDDSLFQQ</sequence>
<feature type="transmembrane region" description="Helical" evidence="1">
    <location>
        <begin position="122"/>
        <end position="143"/>
    </location>
</feature>